<protein>
    <recommendedName>
        <fullName evidence="3">Fungal N-terminal domain-containing protein</fullName>
    </recommendedName>
</protein>
<evidence type="ECO:0000313" key="2">
    <source>
        <dbReference type="Proteomes" id="UP001265746"/>
    </source>
</evidence>
<dbReference type="AlphaFoldDB" id="A0AAD9S6C4"/>
<reference evidence="1" key="1">
    <citation type="submission" date="2023-06" db="EMBL/GenBank/DDBJ databases">
        <authorList>
            <person name="Noh H."/>
        </authorList>
    </citation>
    <scope>NUCLEOTIDE SEQUENCE</scope>
    <source>
        <strain evidence="1">DUCC20226</strain>
    </source>
</reference>
<keyword evidence="2" id="KW-1185">Reference proteome</keyword>
<dbReference type="EMBL" id="JAUJFL010000007">
    <property type="protein sequence ID" value="KAK2599731.1"/>
    <property type="molecule type" value="Genomic_DNA"/>
</dbReference>
<comment type="caution">
    <text evidence="1">The sequence shown here is derived from an EMBL/GenBank/DDBJ whole genome shotgun (WGS) entry which is preliminary data.</text>
</comment>
<accession>A0AAD9S6C4</accession>
<sequence>MEAVGATASIVGVVSFGLSLAKSLQAFIDTIIEAEETITLIIAEVNATTSTPERLRDFIDQDKASSEEQHHATVFNNTAVEEIGACALQCQKIYVQIIVLIEKASMQAGEEEAGDAGPQASAADDLSVAKNKMALA</sequence>
<evidence type="ECO:0008006" key="3">
    <source>
        <dbReference type="Google" id="ProtNLM"/>
    </source>
</evidence>
<organism evidence="1 2">
    <name type="scientific">Phomopsis amygdali</name>
    <name type="common">Fusicoccum amygdali</name>
    <dbReference type="NCBI Taxonomy" id="1214568"/>
    <lineage>
        <taxon>Eukaryota</taxon>
        <taxon>Fungi</taxon>
        <taxon>Dikarya</taxon>
        <taxon>Ascomycota</taxon>
        <taxon>Pezizomycotina</taxon>
        <taxon>Sordariomycetes</taxon>
        <taxon>Sordariomycetidae</taxon>
        <taxon>Diaporthales</taxon>
        <taxon>Diaporthaceae</taxon>
        <taxon>Diaporthe</taxon>
    </lineage>
</organism>
<gene>
    <name evidence="1" type="ORF">N8I77_011461</name>
</gene>
<proteinExistence type="predicted"/>
<evidence type="ECO:0000313" key="1">
    <source>
        <dbReference type="EMBL" id="KAK2599731.1"/>
    </source>
</evidence>
<dbReference type="Proteomes" id="UP001265746">
    <property type="component" value="Unassembled WGS sequence"/>
</dbReference>
<name>A0AAD9S6C4_PHOAM</name>